<proteinExistence type="predicted"/>
<evidence type="ECO:0000313" key="3">
    <source>
        <dbReference type="Proteomes" id="UP000007878"/>
    </source>
</evidence>
<keyword evidence="1" id="KW-0812">Transmembrane</keyword>
<keyword evidence="1" id="KW-0472">Membrane</keyword>
<reference evidence="3" key="1">
    <citation type="submission" date="2012-02" db="EMBL/GenBank/DDBJ databases">
        <title>Complete genome sequence of Rickettsia parkeri strain Portsmouth.</title>
        <authorList>
            <person name="Johnson S.L."/>
            <person name="Munk A.C."/>
            <person name="Han S."/>
            <person name="Bruce D.C."/>
            <person name="Dasch G.A."/>
        </authorList>
    </citation>
    <scope>NUCLEOTIDE SEQUENCE [LARGE SCALE GENOMIC DNA]</scope>
    <source>
        <strain evidence="3">CA410</strain>
    </source>
</reference>
<evidence type="ECO:0000256" key="1">
    <source>
        <dbReference type="SAM" id="Phobius"/>
    </source>
</evidence>
<dbReference type="EMBL" id="CP003304">
    <property type="protein sequence ID" value="AFB21409.1"/>
    <property type="molecule type" value="Genomic_DNA"/>
</dbReference>
<gene>
    <name evidence="2" type="ORF">RCA_04270</name>
</gene>
<name>A0ABN4AH20_RICCA</name>
<keyword evidence="1" id="KW-1133">Transmembrane helix</keyword>
<organism evidence="2 3">
    <name type="scientific">Rickettsia canadensis str. CA410</name>
    <dbReference type="NCBI Taxonomy" id="1105107"/>
    <lineage>
        <taxon>Bacteria</taxon>
        <taxon>Pseudomonadati</taxon>
        <taxon>Pseudomonadota</taxon>
        <taxon>Alphaproteobacteria</taxon>
        <taxon>Rickettsiales</taxon>
        <taxon>Rickettsiaceae</taxon>
        <taxon>Rickettsieae</taxon>
        <taxon>Rickettsia</taxon>
        <taxon>belli group</taxon>
    </lineage>
</organism>
<sequence>MLIRYIAPRYNNKVTIVMIKGLLILYTINMLFSSKNSSIKIEAIFNTEFFKAITACKAHDRE</sequence>
<accession>A0ABN4AH20</accession>
<feature type="transmembrane region" description="Helical" evidence="1">
    <location>
        <begin position="14"/>
        <end position="32"/>
    </location>
</feature>
<protein>
    <submittedName>
        <fullName evidence="2">Uncharacterized protein</fullName>
    </submittedName>
</protein>
<keyword evidence="3" id="KW-1185">Reference proteome</keyword>
<dbReference type="Proteomes" id="UP000007878">
    <property type="component" value="Chromosome"/>
</dbReference>
<evidence type="ECO:0000313" key="2">
    <source>
        <dbReference type="EMBL" id="AFB21409.1"/>
    </source>
</evidence>